<reference evidence="3" key="1">
    <citation type="submission" date="2018-12" db="EMBL/GenBank/DDBJ databases">
        <title>Genome sequence of Peanibacillus sp.</title>
        <authorList>
            <person name="Subramani G."/>
            <person name="Srinivasan S."/>
            <person name="Kim M.K."/>
        </authorList>
    </citation>
    <scope>NUCLEOTIDE SEQUENCE [LARGE SCALE GENOMIC DNA]</scope>
    <source>
        <strain evidence="3">18JY67-1</strain>
    </source>
</reference>
<dbReference type="EMBL" id="CP034437">
    <property type="protein sequence ID" value="AZN39368.1"/>
    <property type="molecule type" value="Genomic_DNA"/>
</dbReference>
<evidence type="ECO:0000256" key="1">
    <source>
        <dbReference type="SAM" id="MobiDB-lite"/>
    </source>
</evidence>
<evidence type="ECO:0000313" key="3">
    <source>
        <dbReference type="Proteomes" id="UP000272528"/>
    </source>
</evidence>
<sequence>MRNRDTHDEYDEYYNETSNTAAGINTPRDHQSSGPLDMLSDAVEEIVDNVQHSFGSHDPDEDVYRNYADRHSF</sequence>
<gene>
    <name evidence="2" type="ORF">EJC50_06610</name>
</gene>
<keyword evidence="3" id="KW-1185">Reference proteome</keyword>
<organism evidence="2 3">
    <name type="scientific">Paenibacillus albus</name>
    <dbReference type="NCBI Taxonomy" id="2495582"/>
    <lineage>
        <taxon>Bacteria</taxon>
        <taxon>Bacillati</taxon>
        <taxon>Bacillota</taxon>
        <taxon>Bacilli</taxon>
        <taxon>Bacillales</taxon>
        <taxon>Paenibacillaceae</taxon>
        <taxon>Paenibacillus</taxon>
    </lineage>
</organism>
<dbReference type="RefSeq" id="WP_126013874.1">
    <property type="nucleotide sequence ID" value="NZ_CP034437.1"/>
</dbReference>
<accession>A0A3S9A0W2</accession>
<proteinExistence type="predicted"/>
<evidence type="ECO:0000313" key="2">
    <source>
        <dbReference type="EMBL" id="AZN39368.1"/>
    </source>
</evidence>
<dbReference type="Proteomes" id="UP000272528">
    <property type="component" value="Chromosome"/>
</dbReference>
<dbReference type="KEGG" id="palb:EJC50_06610"/>
<dbReference type="AlphaFoldDB" id="A0A3S9A0W2"/>
<feature type="region of interest" description="Disordered" evidence="1">
    <location>
        <begin position="52"/>
        <end position="73"/>
    </location>
</feature>
<feature type="compositionally biased region" description="Basic and acidic residues" evidence="1">
    <location>
        <begin position="55"/>
        <end position="73"/>
    </location>
</feature>
<feature type="region of interest" description="Disordered" evidence="1">
    <location>
        <begin position="1"/>
        <end position="36"/>
    </location>
</feature>
<name>A0A3S9A0W2_9BACL</name>
<dbReference type="OrthoDB" id="2624306at2"/>
<protein>
    <submittedName>
        <fullName evidence="2">Uncharacterized protein</fullName>
    </submittedName>
</protein>